<sequence length="73" mass="7991">MYSTEGQPVSAPVRHMQILNSQRGQEASPRYRSLPHAACSSRPVTGQADRGIPQPSVFWTARICRESGLKGVP</sequence>
<proteinExistence type="predicted"/>
<dbReference type="EMBL" id="LT882698">
    <property type="protein sequence ID" value="SMY31387.1"/>
    <property type="molecule type" value="Genomic_DNA"/>
</dbReference>
<name>A0A1Y6M451_KLEPN</name>
<reference evidence="2" key="1">
    <citation type="submission" date="2017-05" db="EMBL/GenBank/DDBJ databases">
        <authorList>
            <person name="Song R."/>
            <person name="Chenine A.L."/>
            <person name="Ruprecht R.M."/>
        </authorList>
    </citation>
    <scope>NUCLEOTIDE SEQUENCE</scope>
    <source>
        <strain evidence="2">Klebsiella pneumoniae KLPN57</strain>
    </source>
</reference>
<dbReference type="AlphaFoldDB" id="A0A1Y6M451"/>
<organism evidence="2">
    <name type="scientific">Klebsiella pneumoniae</name>
    <dbReference type="NCBI Taxonomy" id="573"/>
    <lineage>
        <taxon>Bacteria</taxon>
        <taxon>Pseudomonadati</taxon>
        <taxon>Pseudomonadota</taxon>
        <taxon>Gammaproteobacteria</taxon>
        <taxon>Enterobacterales</taxon>
        <taxon>Enterobacteriaceae</taxon>
        <taxon>Klebsiella/Raoultella group</taxon>
        <taxon>Klebsiella</taxon>
        <taxon>Klebsiella pneumoniae complex</taxon>
    </lineage>
</organism>
<evidence type="ECO:0000256" key="1">
    <source>
        <dbReference type="SAM" id="MobiDB-lite"/>
    </source>
</evidence>
<gene>
    <name evidence="2" type="ORF">PKLPN57_325</name>
</gene>
<feature type="region of interest" description="Disordered" evidence="1">
    <location>
        <begin position="1"/>
        <end position="52"/>
    </location>
</feature>
<protein>
    <submittedName>
        <fullName evidence="2">Uncharacterized protein</fullName>
    </submittedName>
</protein>
<accession>A0A1Y6M451</accession>
<evidence type="ECO:0000313" key="2">
    <source>
        <dbReference type="EMBL" id="SMY31387.1"/>
    </source>
</evidence>